<evidence type="ECO:0000313" key="4">
    <source>
        <dbReference type="EMBL" id="SEM54115.1"/>
    </source>
</evidence>
<dbReference type="EMBL" id="FOCF01000001">
    <property type="protein sequence ID" value="SEM54115.1"/>
    <property type="molecule type" value="Genomic_DNA"/>
</dbReference>
<dbReference type="RefSeq" id="WP_212611381.1">
    <property type="nucleotide sequence ID" value="NZ_FOCF01000001.1"/>
</dbReference>
<dbReference type="Pfam" id="PF02481">
    <property type="entry name" value="DNA_processg_A"/>
    <property type="match status" value="1"/>
</dbReference>
<sequence>MEAESDRPRRPSRPVTRPAISGGSRGLRYVPPAEVFAYPLTGLLAISGREALADRQMDMLASVTASDEGGRAQVFYAGDAHLIERRCVAVIGARKASDMGRRRARQLGRQLAEAGIVVVSGLAEGIDTEALSGAMEAGGKVIAVIGTPIDQAYPAKNKTLQEAIYRDHLLISQFASGSRVFPSNFPARNRTMAALSDASVVIEASDTSGTLHQAAECQRLGRWLVIARSVADDPGLSWPAKFIDKPRTLILESTPQLLAAIYGG</sequence>
<feature type="region of interest" description="Disordered" evidence="2">
    <location>
        <begin position="1"/>
        <end position="23"/>
    </location>
</feature>
<evidence type="ECO:0000259" key="3">
    <source>
        <dbReference type="Pfam" id="PF02481"/>
    </source>
</evidence>
<name>A0A1H7Z754_9SPHN</name>
<proteinExistence type="inferred from homology"/>
<dbReference type="SUPFAM" id="SSF102405">
    <property type="entry name" value="MCP/YpsA-like"/>
    <property type="match status" value="1"/>
</dbReference>
<feature type="domain" description="Smf/DprA SLOG" evidence="3">
    <location>
        <begin position="74"/>
        <end position="227"/>
    </location>
</feature>
<dbReference type="InterPro" id="IPR057666">
    <property type="entry name" value="DrpA_SLOG"/>
</dbReference>
<keyword evidence="5" id="KW-1185">Reference proteome</keyword>
<evidence type="ECO:0000313" key="5">
    <source>
        <dbReference type="Proteomes" id="UP000199206"/>
    </source>
</evidence>
<dbReference type="AlphaFoldDB" id="A0A1H7Z754"/>
<reference evidence="5" key="1">
    <citation type="submission" date="2016-10" db="EMBL/GenBank/DDBJ databases">
        <authorList>
            <person name="Varghese N."/>
            <person name="Submissions S."/>
        </authorList>
    </citation>
    <scope>NUCLEOTIDE SEQUENCE [LARGE SCALE GENOMIC DNA]</scope>
    <source>
        <strain evidence="5">S6-262</strain>
    </source>
</reference>
<dbReference type="Proteomes" id="UP000199206">
    <property type="component" value="Unassembled WGS sequence"/>
</dbReference>
<dbReference type="PANTHER" id="PTHR43022:SF1">
    <property type="entry name" value="PROTEIN SMF"/>
    <property type="match status" value="1"/>
</dbReference>
<comment type="similarity">
    <text evidence="1">Belongs to the DprA/Smf family.</text>
</comment>
<gene>
    <name evidence="4" type="ORF">SAMN05192583_0562</name>
</gene>
<dbReference type="GO" id="GO:0009294">
    <property type="term" value="P:DNA-mediated transformation"/>
    <property type="evidence" value="ECO:0007669"/>
    <property type="project" value="InterPro"/>
</dbReference>
<protein>
    <submittedName>
        <fullName evidence="4">DNA processing protein</fullName>
    </submittedName>
</protein>
<accession>A0A1H7Z754</accession>
<dbReference type="STRING" id="1166340.SAMN05192583_0562"/>
<dbReference type="PANTHER" id="PTHR43022">
    <property type="entry name" value="PROTEIN SMF"/>
    <property type="match status" value="1"/>
</dbReference>
<evidence type="ECO:0000256" key="1">
    <source>
        <dbReference type="ARBA" id="ARBA00006525"/>
    </source>
</evidence>
<dbReference type="InterPro" id="IPR003488">
    <property type="entry name" value="DprA"/>
</dbReference>
<evidence type="ECO:0000256" key="2">
    <source>
        <dbReference type="SAM" id="MobiDB-lite"/>
    </source>
</evidence>
<organism evidence="4 5">
    <name type="scientific">Sphingomonas gellani</name>
    <dbReference type="NCBI Taxonomy" id="1166340"/>
    <lineage>
        <taxon>Bacteria</taxon>
        <taxon>Pseudomonadati</taxon>
        <taxon>Pseudomonadota</taxon>
        <taxon>Alphaproteobacteria</taxon>
        <taxon>Sphingomonadales</taxon>
        <taxon>Sphingomonadaceae</taxon>
        <taxon>Sphingomonas</taxon>
    </lineage>
</organism>
<dbReference type="Gene3D" id="3.40.50.450">
    <property type="match status" value="1"/>
</dbReference>